<evidence type="ECO:0000256" key="1">
    <source>
        <dbReference type="SAM" id="MobiDB-lite"/>
    </source>
</evidence>
<keyword evidence="5" id="KW-1185">Reference proteome</keyword>
<dbReference type="Proteomes" id="UP000245956">
    <property type="component" value="Unassembled WGS sequence"/>
</dbReference>
<protein>
    <submittedName>
        <fullName evidence="3">Uncharacterized protein</fullName>
    </submittedName>
</protein>
<feature type="region of interest" description="Disordered" evidence="1">
    <location>
        <begin position="277"/>
        <end position="339"/>
    </location>
</feature>
<evidence type="ECO:0000313" key="3">
    <source>
        <dbReference type="EMBL" id="PWI75436.1"/>
    </source>
</evidence>
<evidence type="ECO:0000313" key="4">
    <source>
        <dbReference type="Proteomes" id="UP000245956"/>
    </source>
</evidence>
<comment type="caution">
    <text evidence="3">The sequence shown here is derived from an EMBL/GenBank/DDBJ whole genome shotgun (WGS) entry which is preliminary data.</text>
</comment>
<reference evidence="3" key="1">
    <citation type="submission" date="2015-05" db="EMBL/GenBank/DDBJ databases">
        <authorList>
            <person name="Wang D.B."/>
            <person name="Wang M."/>
        </authorList>
    </citation>
    <scope>NUCLEOTIDE SEQUENCE</scope>
    <source>
        <strain evidence="3">36-1</strain>
    </source>
</reference>
<reference evidence="3 4" key="2">
    <citation type="journal article" date="2016" name="Front. Microbiol.">
        <title>Genome and transcriptome sequences reveal the specific parasitism of the nematophagous Purpureocillium lilacinum 36-1.</title>
        <authorList>
            <person name="Xie J."/>
            <person name="Li S."/>
            <person name="Mo C."/>
            <person name="Xiao X."/>
            <person name="Peng D."/>
            <person name="Wang G."/>
            <person name="Xiao Y."/>
        </authorList>
    </citation>
    <scope>NUCLEOTIDE SEQUENCE [LARGE SCALE GENOMIC DNA]</scope>
    <source>
        <strain evidence="3 4">36-1</strain>
    </source>
</reference>
<feature type="region of interest" description="Disordered" evidence="1">
    <location>
        <begin position="412"/>
        <end position="441"/>
    </location>
</feature>
<sequence length="441" mass="46482">MSAVEALAGSRDRSVLEKLSARACLLDQKPWWMSGHGVPVPSVRSSSTDTLASTIGWATPRCLYRVTTSSFPSCASLAAPPCNLAGAALQQDEGARARTTTGYSSSTRQSSRCVTGRIPVACPPQVASIHRLCRGNLEASGPVVLLEPEGRARACLPNVSLCADARSSLLVCLCLPPTGATDRTKDLPPARSSCFHRTQIRESAQRHLRVCLVLPVDFARTAPRRAATVRTVPRGGRTARGGWPALPHTSHIAVTTPRATTSFTSIHLIGPLLETPARRAPGLAGPVPPPHPGGEGNYTPDALPGPASSVSPQRWSDLPARPGGQSPDVTPPAPLLNRSTSHVSLAPGLLQPTNTPTPKDPVPPGVVCSGTLRHPTCIALHAVTHGQASVAHVQTEASDLPRRHAPHRAAPYRNATHRRWASRSGLFADPPQTASMTSHAQ</sequence>
<reference evidence="2 5" key="4">
    <citation type="journal article" date="2024" name="Microbiol. Resour. Announc.">
        <title>Genome annotations for the ascomycete fungi Trichoderma harzianum, Trichoderma aggressivum, and Purpureocillium lilacinum.</title>
        <authorList>
            <person name="Beijen E.P.W."/>
            <person name="Ohm R.A."/>
        </authorList>
    </citation>
    <scope>NUCLEOTIDE SEQUENCE [LARGE SCALE GENOMIC DNA]</scope>
    <source>
        <strain evidence="2 5">CBS 150709</strain>
    </source>
</reference>
<organism evidence="3 4">
    <name type="scientific">Purpureocillium lilacinum</name>
    <name type="common">Paecilomyces lilacinus</name>
    <dbReference type="NCBI Taxonomy" id="33203"/>
    <lineage>
        <taxon>Eukaryota</taxon>
        <taxon>Fungi</taxon>
        <taxon>Dikarya</taxon>
        <taxon>Ascomycota</taxon>
        <taxon>Pezizomycotina</taxon>
        <taxon>Sordariomycetes</taxon>
        <taxon>Hypocreomycetidae</taxon>
        <taxon>Hypocreales</taxon>
        <taxon>Ophiocordycipitaceae</taxon>
        <taxon>Purpureocillium</taxon>
    </lineage>
</organism>
<name>A0A2U3ELP5_PURLI</name>
<dbReference type="EMBL" id="JAWRVI010000040">
    <property type="protein sequence ID" value="KAK4086505.1"/>
    <property type="molecule type" value="Genomic_DNA"/>
</dbReference>
<dbReference type="EMBL" id="LCWV01000002">
    <property type="protein sequence ID" value="PWI75436.1"/>
    <property type="molecule type" value="Genomic_DNA"/>
</dbReference>
<evidence type="ECO:0000313" key="5">
    <source>
        <dbReference type="Proteomes" id="UP001287286"/>
    </source>
</evidence>
<evidence type="ECO:0000313" key="2">
    <source>
        <dbReference type="EMBL" id="KAK4086505.1"/>
    </source>
</evidence>
<proteinExistence type="predicted"/>
<gene>
    <name evidence="3" type="ORF">PCL_06094</name>
    <name evidence="2" type="ORF">Purlil1_9121</name>
</gene>
<accession>A0A2U3ELP5</accession>
<dbReference type="AlphaFoldDB" id="A0A2U3ELP5"/>
<feature type="region of interest" description="Disordered" evidence="1">
    <location>
        <begin position="229"/>
        <end position="248"/>
    </location>
</feature>
<feature type="compositionally biased region" description="Polar residues" evidence="1">
    <location>
        <begin position="432"/>
        <end position="441"/>
    </location>
</feature>
<dbReference type="Proteomes" id="UP001287286">
    <property type="component" value="Unassembled WGS sequence"/>
</dbReference>
<reference evidence="2" key="3">
    <citation type="submission" date="2023-11" db="EMBL/GenBank/DDBJ databases">
        <authorList>
            <person name="Beijen E."/>
            <person name="Ohm R.A."/>
        </authorList>
    </citation>
    <scope>NUCLEOTIDE SEQUENCE</scope>
    <source>
        <strain evidence="2">CBS 150709</strain>
    </source>
</reference>